<dbReference type="AlphaFoldDB" id="A0A9N7YEI3"/>
<keyword evidence="3" id="KW-1185">Reference proteome</keyword>
<proteinExistence type="predicted"/>
<dbReference type="EMBL" id="CADEAL010000605">
    <property type="protein sequence ID" value="CAB1422716.1"/>
    <property type="molecule type" value="Genomic_DNA"/>
</dbReference>
<accession>A0A9N7YEI3</accession>
<name>A0A9N7YEI3_PLEPL</name>
<reference evidence="2" key="1">
    <citation type="submission" date="2020-03" db="EMBL/GenBank/DDBJ databases">
        <authorList>
            <person name="Weist P."/>
        </authorList>
    </citation>
    <scope>NUCLEOTIDE SEQUENCE</scope>
</reference>
<comment type="caution">
    <text evidence="2">The sequence shown here is derived from an EMBL/GenBank/DDBJ whole genome shotgun (WGS) entry which is preliminary data.</text>
</comment>
<evidence type="ECO:0000313" key="3">
    <source>
        <dbReference type="Proteomes" id="UP001153269"/>
    </source>
</evidence>
<evidence type="ECO:0000313" key="2">
    <source>
        <dbReference type="EMBL" id="CAB1422716.1"/>
    </source>
</evidence>
<evidence type="ECO:0000256" key="1">
    <source>
        <dbReference type="SAM" id="MobiDB-lite"/>
    </source>
</evidence>
<feature type="compositionally biased region" description="Basic and acidic residues" evidence="1">
    <location>
        <begin position="185"/>
        <end position="197"/>
    </location>
</feature>
<feature type="compositionally biased region" description="Low complexity" evidence="1">
    <location>
        <begin position="161"/>
        <end position="175"/>
    </location>
</feature>
<sequence>MGQLSSADLQGLILSPRAEQSEVHRPALVLHTVDVFLRRPLLFLFQCVALPSIPPLCLILAPGASARSPPVGLHLIHQCCCPASSLRRPGASSLRPQGTGICVWNTQQDHWDPLRASRAELVRAIMVPEFLQLNQNSHGAKINVAIVGAKQHVLTMANAKNSNLSSAPGSSSSRNRLTRQNRTQGGEKMKRAKRDFGGGKTGGGRSHQWQLRWLLSAGLLAAALCGAKLTVCGN</sequence>
<gene>
    <name evidence="2" type="ORF">PLEPLA_LOCUS10634</name>
</gene>
<protein>
    <submittedName>
        <fullName evidence="2">Uncharacterized protein</fullName>
    </submittedName>
</protein>
<feature type="region of interest" description="Disordered" evidence="1">
    <location>
        <begin position="161"/>
        <end position="206"/>
    </location>
</feature>
<organism evidence="2 3">
    <name type="scientific">Pleuronectes platessa</name>
    <name type="common">European plaice</name>
    <dbReference type="NCBI Taxonomy" id="8262"/>
    <lineage>
        <taxon>Eukaryota</taxon>
        <taxon>Metazoa</taxon>
        <taxon>Chordata</taxon>
        <taxon>Craniata</taxon>
        <taxon>Vertebrata</taxon>
        <taxon>Euteleostomi</taxon>
        <taxon>Actinopterygii</taxon>
        <taxon>Neopterygii</taxon>
        <taxon>Teleostei</taxon>
        <taxon>Neoteleostei</taxon>
        <taxon>Acanthomorphata</taxon>
        <taxon>Carangaria</taxon>
        <taxon>Pleuronectiformes</taxon>
        <taxon>Pleuronectoidei</taxon>
        <taxon>Pleuronectidae</taxon>
        <taxon>Pleuronectes</taxon>
    </lineage>
</organism>
<dbReference type="Proteomes" id="UP001153269">
    <property type="component" value="Unassembled WGS sequence"/>
</dbReference>